<keyword evidence="2" id="KW-1185">Reference proteome</keyword>
<accession>A0A0D4DBJ0</accession>
<proteinExistence type="predicted"/>
<name>A0A0D4DBJ0_9CAUD</name>
<protein>
    <submittedName>
        <fullName evidence="1">Uncharacterized protein</fullName>
    </submittedName>
</protein>
<organism evidence="1 2">
    <name type="scientific">Vibrio phage ValKK3</name>
    <dbReference type="NCBI Taxonomy" id="1610855"/>
    <lineage>
        <taxon>Viruses</taxon>
        <taxon>Duplodnaviria</taxon>
        <taxon>Heunggongvirae</taxon>
        <taxon>Uroviricota</taxon>
        <taxon>Caudoviricetes</taxon>
        <taxon>Pantevenvirales</taxon>
        <taxon>Straboviridae</taxon>
        <taxon>Schizotequatrovirus</taxon>
        <taxon>Schizotequatrovirus valkk3</taxon>
    </lineage>
</organism>
<evidence type="ECO:0000313" key="1">
    <source>
        <dbReference type="EMBL" id="AJT61191.1"/>
    </source>
</evidence>
<reference evidence="1 2" key="1">
    <citation type="journal article" date="2016" name="Genom Data">
        <title>Complete genome sequence of a giant Vibrio phage ValKK3 infecting Vibrio alginolyticus.</title>
        <authorList>
            <person name="Lal T.M."/>
            <person name="Sano M."/>
            <person name="Hatai K."/>
            <person name="Ransangan J."/>
        </authorList>
    </citation>
    <scope>NUCLEOTIDE SEQUENCE [LARGE SCALE GENOMIC DNA]</scope>
</reference>
<sequence>MSKIAQVLLAIIGTILIPLAITSMSVATNYGGMQEALQVVQEQGKTAVAQNAMIMQEITDIKLTNATQAQQLISLEGSQALLVKKQDEVLVNYGRLESEVRALRNTSELGDKNLVNSVNSLKNSQTDILSKIDSTHSRYSKIETDLARVETLINIDSSDRFTGKDGDMLNNRIDNLETKVDEIDKRTKKVQ</sequence>
<dbReference type="OrthoDB" id="12639at10239"/>
<dbReference type="Proteomes" id="UP000202888">
    <property type="component" value="Segment"/>
</dbReference>
<dbReference type="GeneID" id="26628676"/>
<evidence type="ECO:0000313" key="2">
    <source>
        <dbReference type="Proteomes" id="UP000202888"/>
    </source>
</evidence>
<dbReference type="RefSeq" id="YP_009201453.1">
    <property type="nucleotide sequence ID" value="NC_028829.1"/>
</dbReference>
<dbReference type="EMBL" id="KP671755">
    <property type="protein sequence ID" value="AJT61191.1"/>
    <property type="molecule type" value="Genomic_DNA"/>
</dbReference>
<dbReference type="KEGG" id="vg:26628676"/>